<evidence type="ECO:0000313" key="3">
    <source>
        <dbReference type="Proteomes" id="UP001144036"/>
    </source>
</evidence>
<feature type="domain" description="DUF7824" evidence="1">
    <location>
        <begin position="553"/>
        <end position="643"/>
    </location>
</feature>
<comment type="caution">
    <text evidence="2">The sequence shown here is derived from an EMBL/GenBank/DDBJ whole genome shotgun (WGS) entry which is preliminary data.</text>
</comment>
<evidence type="ECO:0000313" key="2">
    <source>
        <dbReference type="EMBL" id="MDA0637880.1"/>
    </source>
</evidence>
<dbReference type="RefSeq" id="WP_270158798.1">
    <property type="nucleotide sequence ID" value="NZ_JAPNNL010000185.1"/>
</dbReference>
<dbReference type="Proteomes" id="UP001144036">
    <property type="component" value="Unassembled WGS sequence"/>
</dbReference>
<sequence length="872" mass="95144">MRNAWDEIRAAVAAEDAAAVAKLVAGLDDEQRREVARELPRHLPEAQQAGRRRDAGREARRMAAVQELAARSGRSIYELPDYYAHDWRRRDFWIEPMRVAGAGTIAGAAAVAAWLTRAVLQREEGLEDLDDVPLILDVVAARPAAWQRDLATRVALRLRGARPVPDQRVRLALELLRRTGAEPPAHDPLTLAWIAATPPDRLAGDPLLDAMAPRLFEAEGVGRLLRDDHDWPDALAELARTGRIARQALLDGCRTRFLCGGGAADMRFFVRLHERLDPAPEELAGRLPDYLALLPAAATNVADLALRQARRLGPVPPADAGEAVQGLLFRKEGKLVRAGLAWLDRLLKEDGGDLDAYAPALAVALVCEAADARERAVKLAVKHAARFGPAGAETLREAVATLPAHQGATLAAAFGGDAIEPEPETFVPGTLPPAPRSAPMPPPIRTPEELARLTPQEGDWVGEERWLDGFVRLASGHGRDRLTAALAGRAMPDDEYAWRPWWHTAQWIGAMAGELTDPGAESRMPRAVPPAERIPEMTHAAAWRLMPLMRYAEVYRALADRRLPPCLLATPTRANGLLDPETLVERLEGYERAGVEALPLDLRQALLRMGRSAGPQVAARAARLSSQAGRQVARWLTDRPADPEVTLRREEHQGRIHVFSDFSLGPEHREVVGDLLVHRWHEESPDRTLAVFAGHRELVAARCAWSSFGYAGAFRRVPLDLLAAADGPAGPGMSLLLAHWLVNDYDSEAARTFLRLAASGGVAGEELGRQLADVLRHSEEGPRYALAALKEAAERGAHREVWDVMTGWLPACLPGPGERATTAHTRVVTFAADVASWAGARGELPVIAELAARSRSSELVRQARRLHARLTA</sequence>
<accession>A0ABT4SLQ2</accession>
<keyword evidence="3" id="KW-1185">Reference proteome</keyword>
<proteinExistence type="predicted"/>
<name>A0ABT4SLQ2_9ACTN</name>
<dbReference type="Pfam" id="PF25148">
    <property type="entry name" value="DUF7824"/>
    <property type="match status" value="1"/>
</dbReference>
<dbReference type="InterPro" id="IPR056726">
    <property type="entry name" value="DUF7824"/>
</dbReference>
<evidence type="ECO:0000259" key="1">
    <source>
        <dbReference type="Pfam" id="PF25148"/>
    </source>
</evidence>
<protein>
    <submittedName>
        <fullName evidence="2">DUF6493 family protein</fullName>
    </submittedName>
</protein>
<reference evidence="2" key="1">
    <citation type="submission" date="2022-11" db="EMBL/GenBank/DDBJ databases">
        <title>Nonomuraea corallina sp. nov., a new species of the genus Nonomuraea isolated from sea side sediment in Thai sea.</title>
        <authorList>
            <person name="Ngamcharungchit C."/>
            <person name="Matsumoto A."/>
            <person name="Suriyachadkun C."/>
            <person name="Panbangred W."/>
            <person name="Inahashi Y."/>
            <person name="Intra B."/>
        </authorList>
    </citation>
    <scope>NUCLEOTIDE SEQUENCE</scope>
    <source>
        <strain evidence="2">MCN248</strain>
    </source>
</reference>
<organism evidence="2 3">
    <name type="scientific">Nonomuraea corallina</name>
    <dbReference type="NCBI Taxonomy" id="2989783"/>
    <lineage>
        <taxon>Bacteria</taxon>
        <taxon>Bacillati</taxon>
        <taxon>Actinomycetota</taxon>
        <taxon>Actinomycetes</taxon>
        <taxon>Streptosporangiales</taxon>
        <taxon>Streptosporangiaceae</taxon>
        <taxon>Nonomuraea</taxon>
    </lineage>
</organism>
<dbReference type="EMBL" id="JAPNNL010000185">
    <property type="protein sequence ID" value="MDA0637880.1"/>
    <property type="molecule type" value="Genomic_DNA"/>
</dbReference>
<gene>
    <name evidence="2" type="ORF">OUY22_31105</name>
</gene>